<dbReference type="AlphaFoldDB" id="A0AAV3R9A8"/>
<dbReference type="Proteomes" id="UP001454036">
    <property type="component" value="Unassembled WGS sequence"/>
</dbReference>
<keyword evidence="2" id="KW-1185">Reference proteome</keyword>
<name>A0AAV3R9A8_LITER</name>
<evidence type="ECO:0000313" key="1">
    <source>
        <dbReference type="EMBL" id="GAA0172256.1"/>
    </source>
</evidence>
<protein>
    <submittedName>
        <fullName evidence="1">Uncharacterized protein</fullName>
    </submittedName>
</protein>
<proteinExistence type="predicted"/>
<gene>
    <name evidence="1" type="ORF">LIER_26111</name>
</gene>
<organism evidence="1 2">
    <name type="scientific">Lithospermum erythrorhizon</name>
    <name type="common">Purple gromwell</name>
    <name type="synonym">Lithospermum officinale var. erythrorhizon</name>
    <dbReference type="NCBI Taxonomy" id="34254"/>
    <lineage>
        <taxon>Eukaryota</taxon>
        <taxon>Viridiplantae</taxon>
        <taxon>Streptophyta</taxon>
        <taxon>Embryophyta</taxon>
        <taxon>Tracheophyta</taxon>
        <taxon>Spermatophyta</taxon>
        <taxon>Magnoliopsida</taxon>
        <taxon>eudicotyledons</taxon>
        <taxon>Gunneridae</taxon>
        <taxon>Pentapetalae</taxon>
        <taxon>asterids</taxon>
        <taxon>lamiids</taxon>
        <taxon>Boraginales</taxon>
        <taxon>Boraginaceae</taxon>
        <taxon>Boraginoideae</taxon>
        <taxon>Lithospermeae</taxon>
        <taxon>Lithospermum</taxon>
    </lineage>
</organism>
<accession>A0AAV3R9A8</accession>
<comment type="caution">
    <text evidence="1">The sequence shown here is derived from an EMBL/GenBank/DDBJ whole genome shotgun (WGS) entry which is preliminary data.</text>
</comment>
<dbReference type="EMBL" id="BAABME010008039">
    <property type="protein sequence ID" value="GAA0172256.1"/>
    <property type="molecule type" value="Genomic_DNA"/>
</dbReference>
<sequence length="116" mass="13194">MSRSLVVLHGFYSRRGCLQRIDCINGELLIIALVSPRRRRIMSILSSNANIPLRFGGKLCCILGNIMLHKAEKLRLGELQIKEWGRVSKGGFRGYVQRLLCIIFGEQGTQSFFIKK</sequence>
<evidence type="ECO:0000313" key="2">
    <source>
        <dbReference type="Proteomes" id="UP001454036"/>
    </source>
</evidence>
<reference evidence="1 2" key="1">
    <citation type="submission" date="2024-01" db="EMBL/GenBank/DDBJ databases">
        <title>The complete chloroplast genome sequence of Lithospermum erythrorhizon: insights into the phylogenetic relationship among Boraginaceae species and the maternal lineages of purple gromwells.</title>
        <authorList>
            <person name="Okada T."/>
            <person name="Watanabe K."/>
        </authorList>
    </citation>
    <scope>NUCLEOTIDE SEQUENCE [LARGE SCALE GENOMIC DNA]</scope>
</reference>